<keyword evidence="5 7" id="KW-1133">Transmembrane helix</keyword>
<evidence type="ECO:0000313" key="8">
    <source>
        <dbReference type="EMBL" id="KFZ28477.1"/>
    </source>
</evidence>
<proteinExistence type="inferred from homology"/>
<dbReference type="AlphaFoldDB" id="A0A094IMY7"/>
<comment type="caution">
    <text evidence="8">The sequence shown here is derived from an EMBL/GenBank/DDBJ whole genome shotgun (WGS) entry which is preliminary data.</text>
</comment>
<keyword evidence="6 7" id="KW-0472">Membrane</keyword>
<keyword evidence="9" id="KW-1185">Reference proteome</keyword>
<dbReference type="OrthoDB" id="21094at2"/>
<evidence type="ECO:0000256" key="5">
    <source>
        <dbReference type="ARBA" id="ARBA00022989"/>
    </source>
</evidence>
<accession>A0A094IMY7</accession>
<dbReference type="InterPro" id="IPR002771">
    <property type="entry name" value="Multi_antbiot-R_MarC"/>
</dbReference>
<gene>
    <name evidence="8" type="ORF">IDAT_09215</name>
</gene>
<dbReference type="EMBL" id="JPIN01000008">
    <property type="protein sequence ID" value="KFZ28477.1"/>
    <property type="molecule type" value="Genomic_DNA"/>
</dbReference>
<feature type="transmembrane region" description="Helical" evidence="7">
    <location>
        <begin position="185"/>
        <end position="207"/>
    </location>
</feature>
<feature type="transmembrane region" description="Helical" evidence="7">
    <location>
        <begin position="145"/>
        <end position="165"/>
    </location>
</feature>
<dbReference type="eggNOG" id="COG2095">
    <property type="taxonomic scope" value="Bacteria"/>
</dbReference>
<evidence type="ECO:0000256" key="3">
    <source>
        <dbReference type="ARBA" id="ARBA00022475"/>
    </source>
</evidence>
<evidence type="ECO:0000256" key="6">
    <source>
        <dbReference type="ARBA" id="ARBA00023136"/>
    </source>
</evidence>
<evidence type="ECO:0000256" key="2">
    <source>
        <dbReference type="ARBA" id="ARBA00009784"/>
    </source>
</evidence>
<dbReference type="GO" id="GO:0005886">
    <property type="term" value="C:plasma membrane"/>
    <property type="evidence" value="ECO:0007669"/>
    <property type="project" value="UniProtKB-SubCell"/>
</dbReference>
<dbReference type="NCBIfam" id="TIGR00427">
    <property type="entry name" value="NAAT family transporter"/>
    <property type="match status" value="1"/>
</dbReference>
<evidence type="ECO:0000313" key="9">
    <source>
        <dbReference type="Proteomes" id="UP000053718"/>
    </source>
</evidence>
<reference evidence="8 9" key="1">
    <citation type="submission" date="2014-06" db="EMBL/GenBank/DDBJ databases">
        <title>Draft genome sequence of Idiomarina sp. MCCC 1A10513.</title>
        <authorList>
            <person name="Du J."/>
            <person name="Lai Q."/>
            <person name="Shao Z."/>
        </authorList>
    </citation>
    <scope>NUCLEOTIDE SEQUENCE [LARGE SCALE GENOMIC DNA]</scope>
    <source>
        <strain evidence="8 9">MCCC 1A10513</strain>
    </source>
</reference>
<organism evidence="8 9">
    <name type="scientific">Pseudidiomarina atlantica</name>
    <dbReference type="NCBI Taxonomy" id="1517416"/>
    <lineage>
        <taxon>Bacteria</taxon>
        <taxon>Pseudomonadati</taxon>
        <taxon>Pseudomonadota</taxon>
        <taxon>Gammaproteobacteria</taxon>
        <taxon>Alteromonadales</taxon>
        <taxon>Idiomarinaceae</taxon>
        <taxon>Pseudidiomarina</taxon>
    </lineage>
</organism>
<dbReference type="Pfam" id="PF01914">
    <property type="entry name" value="MarC"/>
    <property type="match status" value="1"/>
</dbReference>
<dbReference type="PANTHER" id="PTHR33508">
    <property type="entry name" value="UPF0056 MEMBRANE PROTEIN YHCE"/>
    <property type="match status" value="1"/>
</dbReference>
<feature type="transmembrane region" description="Helical" evidence="7">
    <location>
        <begin position="72"/>
        <end position="89"/>
    </location>
</feature>
<dbReference type="Proteomes" id="UP000053718">
    <property type="component" value="Unassembled WGS sequence"/>
</dbReference>
<feature type="transmembrane region" description="Helical" evidence="7">
    <location>
        <begin position="40"/>
        <end position="66"/>
    </location>
</feature>
<evidence type="ECO:0000256" key="4">
    <source>
        <dbReference type="ARBA" id="ARBA00022692"/>
    </source>
</evidence>
<evidence type="ECO:0000256" key="7">
    <source>
        <dbReference type="RuleBase" id="RU362048"/>
    </source>
</evidence>
<feature type="transmembrane region" description="Helical" evidence="7">
    <location>
        <begin position="6"/>
        <end position="28"/>
    </location>
</feature>
<keyword evidence="4 7" id="KW-0812">Transmembrane</keyword>
<comment type="subcellular location">
    <subcellularLocation>
        <location evidence="1 7">Cell membrane</location>
        <topology evidence="1 7">Multi-pass membrane protein</topology>
    </subcellularLocation>
</comment>
<feature type="transmembrane region" description="Helical" evidence="7">
    <location>
        <begin position="110"/>
        <end position="133"/>
    </location>
</feature>
<sequence>MVDIFVFQLTSLFTMINPVAAIPIYIALTEAMTPKAARWVAMRASVTAFIALSVFALLGEAIFSFFSISVNGLRVAGGILFFVMGFEMLRGRTVPKRVDGETDGDFGSDVAVTPIGIPMIAGPGAITMVILMIQEGKATATPTMATMSLFVAIFVVCLLTAVVLASGRQMLAKLGRSGSKILMRLMGLIVMLIAVEFFFAGIKPYIIDIARAIPAA</sequence>
<keyword evidence="3" id="KW-1003">Cell membrane</keyword>
<comment type="similarity">
    <text evidence="2 7">Belongs to the UPF0056 (MarC) family.</text>
</comment>
<protein>
    <recommendedName>
        <fullName evidence="7">UPF0056 membrane protein</fullName>
    </recommendedName>
</protein>
<dbReference type="PANTHER" id="PTHR33508:SF1">
    <property type="entry name" value="UPF0056 MEMBRANE PROTEIN YHCE"/>
    <property type="match status" value="1"/>
</dbReference>
<dbReference type="RefSeq" id="WP_034733012.1">
    <property type="nucleotide sequence ID" value="NZ_JPIN01000008.1"/>
</dbReference>
<evidence type="ECO:0000256" key="1">
    <source>
        <dbReference type="ARBA" id="ARBA00004651"/>
    </source>
</evidence>
<name>A0A094IMY7_9GAMM</name>